<feature type="compositionally biased region" description="Basic and acidic residues" evidence="1">
    <location>
        <begin position="89"/>
        <end position="110"/>
    </location>
</feature>
<accession>A0AAI9EC98</accession>
<dbReference type="AlphaFoldDB" id="A0AAI9EC98"/>
<feature type="compositionally biased region" description="Basic and acidic residues" evidence="1">
    <location>
        <begin position="61"/>
        <end position="80"/>
    </location>
</feature>
<feature type="region of interest" description="Disordered" evidence="1">
    <location>
        <begin position="57"/>
        <end position="152"/>
    </location>
</feature>
<protein>
    <submittedName>
        <fullName evidence="2">Uncharacterized protein</fullName>
    </submittedName>
</protein>
<organism evidence="2 3">
    <name type="scientific">Lecanosticta acicola</name>
    <dbReference type="NCBI Taxonomy" id="111012"/>
    <lineage>
        <taxon>Eukaryota</taxon>
        <taxon>Fungi</taxon>
        <taxon>Dikarya</taxon>
        <taxon>Ascomycota</taxon>
        <taxon>Pezizomycotina</taxon>
        <taxon>Dothideomycetes</taxon>
        <taxon>Dothideomycetidae</taxon>
        <taxon>Mycosphaerellales</taxon>
        <taxon>Mycosphaerellaceae</taxon>
        <taxon>Lecanosticta</taxon>
    </lineage>
</organism>
<evidence type="ECO:0000313" key="2">
    <source>
        <dbReference type="EMBL" id="CAK4032751.1"/>
    </source>
</evidence>
<sequence>MPPHFDTPRKAQIRGAAKFLEFLERKQGRTIVKRKLVSIAECFETSEKQVSAILRSKRIRRTPEVETRGGTRRLDREKIKKATGIIKTNKLDGRDDQSNKDDQVQHERVYLHGTAEEVDGSLRQGGDDNNNDEEGQHRGHTTESEEDEDEDQ</sequence>
<evidence type="ECO:0000313" key="3">
    <source>
        <dbReference type="Proteomes" id="UP001296104"/>
    </source>
</evidence>
<evidence type="ECO:0000256" key="1">
    <source>
        <dbReference type="SAM" id="MobiDB-lite"/>
    </source>
</evidence>
<gene>
    <name evidence="2" type="ORF">LECACI_7A007909</name>
</gene>
<comment type="caution">
    <text evidence="2">The sequence shown here is derived from an EMBL/GenBank/DDBJ whole genome shotgun (WGS) entry which is preliminary data.</text>
</comment>
<name>A0AAI9EC98_9PEZI</name>
<feature type="compositionally biased region" description="Basic and acidic residues" evidence="1">
    <location>
        <begin position="134"/>
        <end position="143"/>
    </location>
</feature>
<reference evidence="2" key="1">
    <citation type="submission" date="2023-11" db="EMBL/GenBank/DDBJ databases">
        <authorList>
            <person name="Alioto T."/>
            <person name="Alioto T."/>
            <person name="Gomez Garrido J."/>
        </authorList>
    </citation>
    <scope>NUCLEOTIDE SEQUENCE</scope>
</reference>
<dbReference type="EMBL" id="CAVMBE010000069">
    <property type="protein sequence ID" value="CAK4032751.1"/>
    <property type="molecule type" value="Genomic_DNA"/>
</dbReference>
<dbReference type="Proteomes" id="UP001296104">
    <property type="component" value="Unassembled WGS sequence"/>
</dbReference>
<keyword evidence="3" id="KW-1185">Reference proteome</keyword>
<proteinExistence type="predicted"/>